<dbReference type="Proteomes" id="UP000011713">
    <property type="component" value="Unassembled WGS sequence"/>
</dbReference>
<reference evidence="1" key="2">
    <citation type="submission" date="2015-06" db="UniProtKB">
        <authorList>
            <consortium name="EnsemblProtists"/>
        </authorList>
    </citation>
    <scope>IDENTIFICATION</scope>
    <source>
        <strain evidence="1">Emoy2</strain>
    </source>
</reference>
<dbReference type="InParanoid" id="M4BXJ8"/>
<dbReference type="EMBL" id="JH598028">
    <property type="status" value="NOT_ANNOTATED_CDS"/>
    <property type="molecule type" value="Genomic_DNA"/>
</dbReference>
<accession>M4BXJ8</accession>
<evidence type="ECO:0000313" key="1">
    <source>
        <dbReference type="EnsemblProtists" id="HpaP811279"/>
    </source>
</evidence>
<dbReference type="EnsemblProtists" id="HpaT811279">
    <property type="protein sequence ID" value="HpaP811279"/>
    <property type="gene ID" value="HpaG811279"/>
</dbReference>
<evidence type="ECO:0000313" key="2">
    <source>
        <dbReference type="Proteomes" id="UP000011713"/>
    </source>
</evidence>
<keyword evidence="2" id="KW-1185">Reference proteome</keyword>
<dbReference type="VEuPathDB" id="FungiDB:HpaG811279"/>
<name>M4BXJ8_HYAAE</name>
<dbReference type="HOGENOM" id="CLU_2377257_0_0_1"/>
<organism evidence="1 2">
    <name type="scientific">Hyaloperonospora arabidopsidis (strain Emoy2)</name>
    <name type="common">Downy mildew agent</name>
    <name type="synonym">Peronospora arabidopsidis</name>
    <dbReference type="NCBI Taxonomy" id="559515"/>
    <lineage>
        <taxon>Eukaryota</taxon>
        <taxon>Sar</taxon>
        <taxon>Stramenopiles</taxon>
        <taxon>Oomycota</taxon>
        <taxon>Peronosporomycetes</taxon>
        <taxon>Peronosporales</taxon>
        <taxon>Peronosporaceae</taxon>
        <taxon>Hyaloperonospora</taxon>
    </lineage>
</organism>
<sequence>MVSSARMSFKDSGEWEEFAMRVQDSRYRQFGYISETDWRIIVLNALSGNIVPYLLRLDSIYRNRYTKDVVVLVCNTIRTYIRITRLGDIGSRLNS</sequence>
<protein>
    <submittedName>
        <fullName evidence="1">Uncharacterized protein</fullName>
    </submittedName>
</protein>
<proteinExistence type="predicted"/>
<dbReference type="AlphaFoldDB" id="M4BXJ8"/>
<reference evidence="2" key="1">
    <citation type="journal article" date="2010" name="Science">
        <title>Signatures of adaptation to obligate biotrophy in the Hyaloperonospora arabidopsidis genome.</title>
        <authorList>
            <person name="Baxter L."/>
            <person name="Tripathy S."/>
            <person name="Ishaque N."/>
            <person name="Boot N."/>
            <person name="Cabral A."/>
            <person name="Kemen E."/>
            <person name="Thines M."/>
            <person name="Ah-Fong A."/>
            <person name="Anderson R."/>
            <person name="Badejoko W."/>
            <person name="Bittner-Eddy P."/>
            <person name="Boore J.L."/>
            <person name="Chibucos M.C."/>
            <person name="Coates M."/>
            <person name="Dehal P."/>
            <person name="Delehaunty K."/>
            <person name="Dong S."/>
            <person name="Downton P."/>
            <person name="Dumas B."/>
            <person name="Fabro G."/>
            <person name="Fronick C."/>
            <person name="Fuerstenberg S.I."/>
            <person name="Fulton L."/>
            <person name="Gaulin E."/>
            <person name="Govers F."/>
            <person name="Hughes L."/>
            <person name="Humphray S."/>
            <person name="Jiang R.H."/>
            <person name="Judelson H."/>
            <person name="Kamoun S."/>
            <person name="Kyung K."/>
            <person name="Meijer H."/>
            <person name="Minx P."/>
            <person name="Morris P."/>
            <person name="Nelson J."/>
            <person name="Phuntumart V."/>
            <person name="Qutob D."/>
            <person name="Rehmany A."/>
            <person name="Rougon-Cardoso A."/>
            <person name="Ryden P."/>
            <person name="Torto-Alalibo T."/>
            <person name="Studholme D."/>
            <person name="Wang Y."/>
            <person name="Win J."/>
            <person name="Wood J."/>
            <person name="Clifton S.W."/>
            <person name="Rogers J."/>
            <person name="Van den Ackerveken G."/>
            <person name="Jones J.D."/>
            <person name="McDowell J.M."/>
            <person name="Beynon J."/>
            <person name="Tyler B.M."/>
        </authorList>
    </citation>
    <scope>NUCLEOTIDE SEQUENCE [LARGE SCALE GENOMIC DNA]</scope>
    <source>
        <strain evidence="2">Emoy2</strain>
    </source>
</reference>